<dbReference type="Proteomes" id="UP000823635">
    <property type="component" value="Unassembled WGS sequence"/>
</dbReference>
<dbReference type="GO" id="GO:0008381">
    <property type="term" value="F:mechanosensitive monoatomic ion channel activity"/>
    <property type="evidence" value="ECO:0007669"/>
    <property type="project" value="InterPro"/>
</dbReference>
<keyword evidence="6 7" id="KW-0472">Membrane</keyword>
<dbReference type="SUPFAM" id="SSF82861">
    <property type="entry name" value="Mechanosensitive channel protein MscS (YggB), transmembrane region"/>
    <property type="match status" value="1"/>
</dbReference>
<evidence type="ECO:0000256" key="5">
    <source>
        <dbReference type="ARBA" id="ARBA00022989"/>
    </source>
</evidence>
<dbReference type="InterPro" id="IPR006686">
    <property type="entry name" value="MscS_channel_CS"/>
</dbReference>
<feature type="transmembrane region" description="Helical" evidence="7">
    <location>
        <begin position="119"/>
        <end position="138"/>
    </location>
</feature>
<dbReference type="EMBL" id="JADINB010000156">
    <property type="protein sequence ID" value="MBO8429730.1"/>
    <property type="molecule type" value="Genomic_DNA"/>
</dbReference>
<dbReference type="AlphaFoldDB" id="A0A9D9DPC3"/>
<evidence type="ECO:0000256" key="7">
    <source>
        <dbReference type="SAM" id="Phobius"/>
    </source>
</evidence>
<evidence type="ECO:0000259" key="8">
    <source>
        <dbReference type="Pfam" id="PF00924"/>
    </source>
</evidence>
<dbReference type="Gene3D" id="2.30.30.60">
    <property type="match status" value="1"/>
</dbReference>
<evidence type="ECO:0000256" key="3">
    <source>
        <dbReference type="ARBA" id="ARBA00022475"/>
    </source>
</evidence>
<evidence type="ECO:0000256" key="4">
    <source>
        <dbReference type="ARBA" id="ARBA00022692"/>
    </source>
</evidence>
<accession>A0A9D9DPC3</accession>
<dbReference type="GO" id="GO:0005886">
    <property type="term" value="C:plasma membrane"/>
    <property type="evidence" value="ECO:0007669"/>
    <property type="project" value="UniProtKB-SubCell"/>
</dbReference>
<reference evidence="10" key="1">
    <citation type="submission" date="2020-10" db="EMBL/GenBank/DDBJ databases">
        <authorList>
            <person name="Gilroy R."/>
        </authorList>
    </citation>
    <scope>NUCLEOTIDE SEQUENCE</scope>
    <source>
        <strain evidence="10">15467</strain>
    </source>
</reference>
<dbReference type="InterPro" id="IPR049278">
    <property type="entry name" value="MS_channel_C"/>
</dbReference>
<dbReference type="InterPro" id="IPR023408">
    <property type="entry name" value="MscS_beta-dom_sf"/>
</dbReference>
<feature type="domain" description="Mechanosensitive ion channel MscS C-terminal" evidence="9">
    <location>
        <begin position="211"/>
        <end position="292"/>
    </location>
</feature>
<dbReference type="Pfam" id="PF05552">
    <property type="entry name" value="MS_channel_1st_1"/>
    <property type="match status" value="1"/>
</dbReference>
<protein>
    <submittedName>
        <fullName evidence="10">Mechanosensitive ion channel</fullName>
    </submittedName>
</protein>
<dbReference type="Gene3D" id="3.30.70.100">
    <property type="match status" value="1"/>
</dbReference>
<evidence type="ECO:0000313" key="11">
    <source>
        <dbReference type="Proteomes" id="UP000823635"/>
    </source>
</evidence>
<comment type="caution">
    <text evidence="10">The sequence shown here is derived from an EMBL/GenBank/DDBJ whole genome shotgun (WGS) entry which is preliminary data.</text>
</comment>
<sequence length="304" mass="33518">MFSNILQTNTTQPADSTVNIVENIGETIGELADMPVKDILALLAENALHIGLKVLAAIVIYSVGAWLIQRVKKLLRKIMTRRNVEASLSSFILSFASITMTGLLLLVTIQTLGVDTSSIVALIAGSGLAIGMALSGTLQNFAGGMMILFFKPFKVGDYIETQGYEGTVHSIQITTTVIKTTDNKTIVLPNGGLSGSIINNYSTSEKRRCDWDISIEYGSDIEMAKNVLLEIVGRHKKVLQEPDKPFVALKSLADSAIIITCRVWVKREDYWDTFYAVNEEIYKELPKRGIGFPYPQMDVHIKNN</sequence>
<comment type="subcellular location">
    <subcellularLocation>
        <location evidence="1">Cell membrane</location>
        <topology evidence="1">Multi-pass membrane protein</topology>
    </subcellularLocation>
</comment>
<dbReference type="Pfam" id="PF21082">
    <property type="entry name" value="MS_channel_3rd"/>
    <property type="match status" value="1"/>
</dbReference>
<dbReference type="Pfam" id="PF00924">
    <property type="entry name" value="MS_channel_2nd"/>
    <property type="match status" value="1"/>
</dbReference>
<organism evidence="10 11">
    <name type="scientific">Candidatus Egerieousia excrementavium</name>
    <dbReference type="NCBI Taxonomy" id="2840778"/>
    <lineage>
        <taxon>Bacteria</taxon>
        <taxon>Pseudomonadati</taxon>
        <taxon>Bacteroidota</taxon>
        <taxon>Bacteroidia</taxon>
        <taxon>Bacteroidales</taxon>
        <taxon>Candidatus Egerieousia</taxon>
    </lineage>
</organism>
<dbReference type="InterPro" id="IPR008910">
    <property type="entry name" value="MSC_TM_helix"/>
</dbReference>
<dbReference type="PANTHER" id="PTHR30221">
    <property type="entry name" value="SMALL-CONDUCTANCE MECHANOSENSITIVE CHANNEL"/>
    <property type="match status" value="1"/>
</dbReference>
<proteinExistence type="inferred from homology"/>
<evidence type="ECO:0000259" key="9">
    <source>
        <dbReference type="Pfam" id="PF21082"/>
    </source>
</evidence>
<evidence type="ECO:0000256" key="6">
    <source>
        <dbReference type="ARBA" id="ARBA00023136"/>
    </source>
</evidence>
<dbReference type="InterPro" id="IPR011014">
    <property type="entry name" value="MscS_channel_TM-2"/>
</dbReference>
<dbReference type="SUPFAM" id="SSF50182">
    <property type="entry name" value="Sm-like ribonucleoproteins"/>
    <property type="match status" value="1"/>
</dbReference>
<reference evidence="10" key="2">
    <citation type="journal article" date="2021" name="PeerJ">
        <title>Extensive microbial diversity within the chicken gut microbiome revealed by metagenomics and culture.</title>
        <authorList>
            <person name="Gilroy R."/>
            <person name="Ravi A."/>
            <person name="Getino M."/>
            <person name="Pursley I."/>
            <person name="Horton D.L."/>
            <person name="Alikhan N.F."/>
            <person name="Baker D."/>
            <person name="Gharbi K."/>
            <person name="Hall N."/>
            <person name="Watson M."/>
            <person name="Adriaenssens E.M."/>
            <person name="Foster-Nyarko E."/>
            <person name="Jarju S."/>
            <person name="Secka A."/>
            <person name="Antonio M."/>
            <person name="Oren A."/>
            <person name="Chaudhuri R.R."/>
            <person name="La Ragione R."/>
            <person name="Hildebrand F."/>
            <person name="Pallen M.J."/>
        </authorList>
    </citation>
    <scope>NUCLEOTIDE SEQUENCE</scope>
    <source>
        <strain evidence="10">15467</strain>
    </source>
</reference>
<comment type="similarity">
    <text evidence="2">Belongs to the MscS (TC 1.A.23) family.</text>
</comment>
<feature type="transmembrane region" description="Helical" evidence="7">
    <location>
        <begin position="47"/>
        <end position="68"/>
    </location>
</feature>
<evidence type="ECO:0000256" key="1">
    <source>
        <dbReference type="ARBA" id="ARBA00004651"/>
    </source>
</evidence>
<dbReference type="InterPro" id="IPR011066">
    <property type="entry name" value="MscS_channel_C_sf"/>
</dbReference>
<dbReference type="InterPro" id="IPR010920">
    <property type="entry name" value="LSM_dom_sf"/>
</dbReference>
<keyword evidence="3" id="KW-1003">Cell membrane</keyword>
<dbReference type="InterPro" id="IPR045275">
    <property type="entry name" value="MscS_archaea/bacteria_type"/>
</dbReference>
<evidence type="ECO:0000256" key="2">
    <source>
        <dbReference type="ARBA" id="ARBA00008017"/>
    </source>
</evidence>
<gene>
    <name evidence="10" type="ORF">IAC68_07370</name>
</gene>
<dbReference type="PANTHER" id="PTHR30221:SF1">
    <property type="entry name" value="SMALL-CONDUCTANCE MECHANOSENSITIVE CHANNEL"/>
    <property type="match status" value="1"/>
</dbReference>
<name>A0A9D9DPC3_9BACT</name>
<keyword evidence="5 7" id="KW-1133">Transmembrane helix</keyword>
<keyword evidence="4 7" id="KW-0812">Transmembrane</keyword>
<feature type="transmembrane region" description="Helical" evidence="7">
    <location>
        <begin position="88"/>
        <end position="113"/>
    </location>
</feature>
<dbReference type="PROSITE" id="PS01246">
    <property type="entry name" value="UPF0003"/>
    <property type="match status" value="1"/>
</dbReference>
<dbReference type="Gene3D" id="1.10.287.1260">
    <property type="match status" value="1"/>
</dbReference>
<feature type="domain" description="Mechanosensitive ion channel MscS" evidence="8">
    <location>
        <begin position="137"/>
        <end position="202"/>
    </location>
</feature>
<dbReference type="SUPFAM" id="SSF82689">
    <property type="entry name" value="Mechanosensitive channel protein MscS (YggB), C-terminal domain"/>
    <property type="match status" value="1"/>
</dbReference>
<evidence type="ECO:0000313" key="10">
    <source>
        <dbReference type="EMBL" id="MBO8429730.1"/>
    </source>
</evidence>
<dbReference type="InterPro" id="IPR006685">
    <property type="entry name" value="MscS_channel_2nd"/>
</dbReference>